<feature type="domain" description="FAD dependent oxidoreductase" evidence="2">
    <location>
        <begin position="2"/>
        <end position="335"/>
    </location>
</feature>
<protein>
    <submittedName>
        <fullName evidence="3">FAD-binding oxidoreductase</fullName>
    </submittedName>
</protein>
<dbReference type="InterPro" id="IPR006076">
    <property type="entry name" value="FAD-dep_OxRdtase"/>
</dbReference>
<organism evidence="3 4">
    <name type="scientific">Acuticoccus mangrovi</name>
    <dbReference type="NCBI Taxonomy" id="2796142"/>
    <lineage>
        <taxon>Bacteria</taxon>
        <taxon>Pseudomonadati</taxon>
        <taxon>Pseudomonadota</taxon>
        <taxon>Alphaproteobacteria</taxon>
        <taxon>Hyphomicrobiales</taxon>
        <taxon>Amorphaceae</taxon>
        <taxon>Acuticoccus</taxon>
    </lineage>
</organism>
<dbReference type="Pfam" id="PF01266">
    <property type="entry name" value="DAO"/>
    <property type="match status" value="1"/>
</dbReference>
<evidence type="ECO:0000259" key="2">
    <source>
        <dbReference type="Pfam" id="PF01266"/>
    </source>
</evidence>
<name>A0A934ID41_9HYPH</name>
<sequence>MRVVICGGGIIGAATAYYLAARGIGATIVERTALAAAASGKSGGFLARDWCEGTPVAPLARRSFDLHAELANALGGGRWGYRALDTYAGADPGGAAAGEPQLAWIAPQVRLEGRIGTPATTRQVHPRRLTEALAEAACARGTRIVTATVAGIATQDGAVRGVDLADGQRLPADKVVVAMGPWSILLAGSLPLPAVYGIKGHSLVFDTGDQVPPEALFLEAREAGGGVETPEIFPRPDGTTYICALSSDAPLPVDPAAVDGDEGAFDRLHAICCQLSPVLARAKVLARQACHRPVAVDGLPLIGPVPGVEGAYLATAHSVWGILNGPATGEAMAALLVDEAPAVNLAAFDPGRLRPLDLSEITTR</sequence>
<dbReference type="EMBL" id="JAEKJA010000001">
    <property type="protein sequence ID" value="MBJ3774319.1"/>
    <property type="molecule type" value="Genomic_DNA"/>
</dbReference>
<dbReference type="Gene3D" id="3.50.50.60">
    <property type="entry name" value="FAD/NAD(P)-binding domain"/>
    <property type="match status" value="2"/>
</dbReference>
<dbReference type="SUPFAM" id="SSF51905">
    <property type="entry name" value="FAD/NAD(P)-binding domain"/>
    <property type="match status" value="1"/>
</dbReference>
<dbReference type="Proteomes" id="UP000609531">
    <property type="component" value="Unassembled WGS sequence"/>
</dbReference>
<evidence type="ECO:0000313" key="3">
    <source>
        <dbReference type="EMBL" id="MBJ3774319.1"/>
    </source>
</evidence>
<reference evidence="3" key="1">
    <citation type="submission" date="2020-12" db="EMBL/GenBank/DDBJ databases">
        <title>Bacterial taxonomy.</title>
        <authorList>
            <person name="Pan X."/>
        </authorList>
    </citation>
    <scope>NUCLEOTIDE SEQUENCE</scope>
    <source>
        <strain evidence="3">B2012</strain>
    </source>
</reference>
<dbReference type="RefSeq" id="WP_198880208.1">
    <property type="nucleotide sequence ID" value="NZ_JAEKJA010000001.1"/>
</dbReference>
<dbReference type="PANTHER" id="PTHR13847:SF150">
    <property type="entry name" value="OXIDOREDUCTASE TDA3-RELATED"/>
    <property type="match status" value="1"/>
</dbReference>
<dbReference type="InterPro" id="IPR036188">
    <property type="entry name" value="FAD/NAD-bd_sf"/>
</dbReference>
<evidence type="ECO:0000313" key="4">
    <source>
        <dbReference type="Proteomes" id="UP000609531"/>
    </source>
</evidence>
<comment type="caution">
    <text evidence="3">The sequence shown here is derived from an EMBL/GenBank/DDBJ whole genome shotgun (WGS) entry which is preliminary data.</text>
</comment>
<dbReference type="GO" id="GO:0016491">
    <property type="term" value="F:oxidoreductase activity"/>
    <property type="evidence" value="ECO:0007669"/>
    <property type="project" value="UniProtKB-KW"/>
</dbReference>
<dbReference type="PANTHER" id="PTHR13847">
    <property type="entry name" value="SARCOSINE DEHYDROGENASE-RELATED"/>
    <property type="match status" value="1"/>
</dbReference>
<proteinExistence type="predicted"/>
<evidence type="ECO:0000256" key="1">
    <source>
        <dbReference type="ARBA" id="ARBA00023002"/>
    </source>
</evidence>
<keyword evidence="4" id="KW-1185">Reference proteome</keyword>
<accession>A0A934ID41</accession>
<keyword evidence="1" id="KW-0560">Oxidoreductase</keyword>
<dbReference type="AlphaFoldDB" id="A0A934ID41"/>
<gene>
    <name evidence="3" type="ORF">JCR33_01375</name>
</gene>
<dbReference type="GO" id="GO:0005737">
    <property type="term" value="C:cytoplasm"/>
    <property type="evidence" value="ECO:0007669"/>
    <property type="project" value="TreeGrafter"/>
</dbReference>
<dbReference type="Gene3D" id="3.30.9.10">
    <property type="entry name" value="D-Amino Acid Oxidase, subunit A, domain 2"/>
    <property type="match status" value="1"/>
</dbReference>